<dbReference type="Proteomes" id="UP000239480">
    <property type="component" value="Unassembled WGS sequence"/>
</dbReference>
<gene>
    <name evidence="2" type="ORF">CLV78_10162</name>
</gene>
<sequence>MSDIDTTLREIFTGTRTIACVGASPKPARPSHYVSVYLKAQGYRVLPVNPGQAGKRLFGEVVAGRLADLEAPVEMVDIFRRPEHVLSVVQEAIEHLPSLRVIWMQMGIRNEEAARLARAHGLTVIQDRCPMVEIPRLFGTARPLA</sequence>
<dbReference type="Pfam" id="PF13380">
    <property type="entry name" value="CoA_binding_2"/>
    <property type="match status" value="1"/>
</dbReference>
<dbReference type="SMART" id="SM00881">
    <property type="entry name" value="CoA_binding"/>
    <property type="match status" value="1"/>
</dbReference>
<dbReference type="OrthoDB" id="9804695at2"/>
<evidence type="ECO:0000313" key="3">
    <source>
        <dbReference type="Proteomes" id="UP000239480"/>
    </source>
</evidence>
<dbReference type="Gene3D" id="3.40.50.720">
    <property type="entry name" value="NAD(P)-binding Rossmann-like Domain"/>
    <property type="match status" value="1"/>
</dbReference>
<comment type="caution">
    <text evidence="2">The sequence shown here is derived from an EMBL/GenBank/DDBJ whole genome shotgun (WGS) entry which is preliminary data.</text>
</comment>
<protein>
    <recommendedName>
        <fullName evidence="1">CoA-binding domain-containing protein</fullName>
    </recommendedName>
</protein>
<feature type="domain" description="CoA-binding" evidence="1">
    <location>
        <begin position="11"/>
        <end position="108"/>
    </location>
</feature>
<dbReference type="AlphaFoldDB" id="A0A2T0RXS4"/>
<evidence type="ECO:0000259" key="1">
    <source>
        <dbReference type="SMART" id="SM00881"/>
    </source>
</evidence>
<dbReference type="InterPro" id="IPR003781">
    <property type="entry name" value="CoA-bd"/>
</dbReference>
<proteinExistence type="predicted"/>
<evidence type="ECO:0000313" key="2">
    <source>
        <dbReference type="EMBL" id="PRY25971.1"/>
    </source>
</evidence>
<dbReference type="PANTHER" id="PTHR33303">
    <property type="entry name" value="CYTOPLASMIC PROTEIN-RELATED"/>
    <property type="match status" value="1"/>
</dbReference>
<dbReference type="PANTHER" id="PTHR33303:SF2">
    <property type="entry name" value="COA-BINDING DOMAIN-CONTAINING PROTEIN"/>
    <property type="match status" value="1"/>
</dbReference>
<dbReference type="EMBL" id="PVTD01000001">
    <property type="protein sequence ID" value="PRY25971.1"/>
    <property type="molecule type" value="Genomic_DNA"/>
</dbReference>
<dbReference type="RefSeq" id="WP_106202787.1">
    <property type="nucleotide sequence ID" value="NZ_PVTD01000001.1"/>
</dbReference>
<reference evidence="2 3" key="1">
    <citation type="submission" date="2018-03" db="EMBL/GenBank/DDBJ databases">
        <title>Genomic Encyclopedia of Archaeal and Bacterial Type Strains, Phase II (KMG-II): from individual species to whole genera.</title>
        <authorList>
            <person name="Goeker M."/>
        </authorList>
    </citation>
    <scope>NUCLEOTIDE SEQUENCE [LARGE SCALE GENOMIC DNA]</scope>
    <source>
        <strain evidence="2 3">DSM 29328</strain>
    </source>
</reference>
<accession>A0A2T0RXS4</accession>
<dbReference type="SUPFAM" id="SSF51735">
    <property type="entry name" value="NAD(P)-binding Rossmann-fold domains"/>
    <property type="match status" value="1"/>
</dbReference>
<organism evidence="2 3">
    <name type="scientific">Aliiruegeria haliotis</name>
    <dbReference type="NCBI Taxonomy" id="1280846"/>
    <lineage>
        <taxon>Bacteria</taxon>
        <taxon>Pseudomonadati</taxon>
        <taxon>Pseudomonadota</taxon>
        <taxon>Alphaproteobacteria</taxon>
        <taxon>Rhodobacterales</taxon>
        <taxon>Roseobacteraceae</taxon>
        <taxon>Aliiruegeria</taxon>
    </lineage>
</organism>
<name>A0A2T0RXS4_9RHOB</name>
<keyword evidence="3" id="KW-1185">Reference proteome</keyword>
<dbReference type="InterPro" id="IPR036291">
    <property type="entry name" value="NAD(P)-bd_dom_sf"/>
</dbReference>